<protein>
    <recommendedName>
        <fullName evidence="2">Methyltransferase FkbM domain-containing protein</fullName>
    </recommendedName>
</protein>
<keyword evidence="1" id="KW-0812">Transmembrane</keyword>
<dbReference type="InterPro" id="IPR052514">
    <property type="entry name" value="SAM-dependent_MTase"/>
</dbReference>
<dbReference type="InterPro" id="IPR029063">
    <property type="entry name" value="SAM-dependent_MTases_sf"/>
</dbReference>
<dbReference type="AlphaFoldDB" id="A0A814X2P9"/>
<evidence type="ECO:0000313" key="4">
    <source>
        <dbReference type="Proteomes" id="UP000663882"/>
    </source>
</evidence>
<sequence>MMVSRTLSQSRYFLILFALIPLLLSIMHYYKKSNLLNNIFPYHNRDNILIKIFEINDRLPTYKLVTYQGYEFPLKRNRAQTVLINHLKLHEKCQQNPNTTVFDIGASLGNTIFNKFLFPYIFKSYFMKEKREILYFLGEFGLYAAACGCQVYMFEIEPRKLSLIEKSITINKFESRVHLMKKAVSDLKSNTTVYFSKNSSSQLPPTNHHKNQAIYRGETINLNDYPFSSSIYLFRVDVQGHELHVFRSTEKLFRRHLINHVIFEYTSWGTPKTVHQDIFQYMKLILGAKTFYALHPKEPIIYGPLNDNDLNEFYSQHHQQHLQRDVYALFKGEQLSISASPYNFSSSFK</sequence>
<dbReference type="OrthoDB" id="411251at2759"/>
<comment type="caution">
    <text evidence="3">The sequence shown here is derived from an EMBL/GenBank/DDBJ whole genome shotgun (WGS) entry which is preliminary data.</text>
</comment>
<dbReference type="Pfam" id="PF05050">
    <property type="entry name" value="Methyltransf_21"/>
    <property type="match status" value="1"/>
</dbReference>
<evidence type="ECO:0000256" key="1">
    <source>
        <dbReference type="SAM" id="Phobius"/>
    </source>
</evidence>
<keyword evidence="1" id="KW-0472">Membrane</keyword>
<keyword evidence="1" id="KW-1133">Transmembrane helix</keyword>
<feature type="domain" description="Methyltransferase FkbM" evidence="2">
    <location>
        <begin position="145"/>
        <end position="283"/>
    </location>
</feature>
<evidence type="ECO:0000313" key="3">
    <source>
        <dbReference type="EMBL" id="CAF1210529.1"/>
    </source>
</evidence>
<dbReference type="EMBL" id="CAJNOO010001884">
    <property type="protein sequence ID" value="CAF1210529.1"/>
    <property type="molecule type" value="Genomic_DNA"/>
</dbReference>
<organism evidence="3 4">
    <name type="scientific">Rotaria sordida</name>
    <dbReference type="NCBI Taxonomy" id="392033"/>
    <lineage>
        <taxon>Eukaryota</taxon>
        <taxon>Metazoa</taxon>
        <taxon>Spiralia</taxon>
        <taxon>Gnathifera</taxon>
        <taxon>Rotifera</taxon>
        <taxon>Eurotatoria</taxon>
        <taxon>Bdelloidea</taxon>
        <taxon>Philodinida</taxon>
        <taxon>Philodinidae</taxon>
        <taxon>Rotaria</taxon>
    </lineage>
</organism>
<feature type="transmembrane region" description="Helical" evidence="1">
    <location>
        <begin position="12"/>
        <end position="30"/>
    </location>
</feature>
<dbReference type="Proteomes" id="UP000663882">
    <property type="component" value="Unassembled WGS sequence"/>
</dbReference>
<dbReference type="Gene3D" id="3.40.50.150">
    <property type="entry name" value="Vaccinia Virus protein VP39"/>
    <property type="match status" value="1"/>
</dbReference>
<evidence type="ECO:0000259" key="2">
    <source>
        <dbReference type="Pfam" id="PF05050"/>
    </source>
</evidence>
<accession>A0A814X2P9</accession>
<reference evidence="3" key="1">
    <citation type="submission" date="2021-02" db="EMBL/GenBank/DDBJ databases">
        <authorList>
            <person name="Nowell W R."/>
        </authorList>
    </citation>
    <scope>NUCLEOTIDE SEQUENCE</scope>
</reference>
<dbReference type="SUPFAM" id="SSF53335">
    <property type="entry name" value="S-adenosyl-L-methionine-dependent methyltransferases"/>
    <property type="match status" value="1"/>
</dbReference>
<proteinExistence type="predicted"/>
<gene>
    <name evidence="3" type="ORF">RFH988_LOCUS25100</name>
</gene>
<feature type="transmembrane region" description="Helical" evidence="1">
    <location>
        <begin position="133"/>
        <end position="154"/>
    </location>
</feature>
<dbReference type="PANTHER" id="PTHR34203">
    <property type="entry name" value="METHYLTRANSFERASE, FKBM FAMILY PROTEIN"/>
    <property type="match status" value="1"/>
</dbReference>
<dbReference type="InterPro" id="IPR006342">
    <property type="entry name" value="FkbM_mtfrase"/>
</dbReference>
<dbReference type="PANTHER" id="PTHR34203:SF13">
    <property type="entry name" value="EXPRESSED PROTEIN"/>
    <property type="match status" value="1"/>
</dbReference>
<name>A0A814X2P9_9BILA</name>